<organism evidence="1 2">
    <name type="scientific">Cloacibacillus porcorum</name>
    <dbReference type="NCBI Taxonomy" id="1197717"/>
    <lineage>
        <taxon>Bacteria</taxon>
        <taxon>Thermotogati</taxon>
        <taxon>Synergistota</taxon>
        <taxon>Synergistia</taxon>
        <taxon>Synergistales</taxon>
        <taxon>Synergistaceae</taxon>
        <taxon>Cloacibacillus</taxon>
    </lineage>
</organism>
<dbReference type="AlphaFoldDB" id="A0A1B2I651"/>
<dbReference type="RefSeq" id="WP_066745784.1">
    <property type="nucleotide sequence ID" value="NZ_CP016757.1"/>
</dbReference>
<dbReference type="Proteomes" id="UP000093044">
    <property type="component" value="Chromosome"/>
</dbReference>
<protein>
    <recommendedName>
        <fullName evidence="3">Phage gp6-like head-tail connector protein</fullName>
    </recommendedName>
</protein>
<dbReference type="KEGG" id="cpor:BED41_10495"/>
<evidence type="ECO:0000313" key="2">
    <source>
        <dbReference type="Proteomes" id="UP000093044"/>
    </source>
</evidence>
<keyword evidence="2" id="KW-1185">Reference proteome</keyword>
<dbReference type="InterPro" id="IPR021146">
    <property type="entry name" value="Phage_gp6-like_head-tail"/>
</dbReference>
<dbReference type="OrthoDB" id="5654at2"/>
<reference evidence="1" key="1">
    <citation type="submission" date="2016-08" db="EMBL/GenBank/DDBJ databases">
        <title>Complete genome of Cloacibacillus porcorum.</title>
        <authorList>
            <person name="Looft T."/>
            <person name="Bayles D.O."/>
            <person name="Alt D.P."/>
        </authorList>
    </citation>
    <scope>NUCLEOTIDE SEQUENCE [LARGE SCALE GENOMIC DNA]</scope>
    <source>
        <strain evidence="1">CL-84</strain>
    </source>
</reference>
<dbReference type="Gene3D" id="1.10.3230.30">
    <property type="entry name" value="Phage gp6-like head-tail connector protein"/>
    <property type="match status" value="1"/>
</dbReference>
<gene>
    <name evidence="1" type="ORF">BED41_10495</name>
</gene>
<dbReference type="EMBL" id="CP016757">
    <property type="protein sequence ID" value="ANZ45458.1"/>
    <property type="molecule type" value="Genomic_DNA"/>
</dbReference>
<name>A0A1B2I651_9BACT</name>
<sequence>MPALTLAEIKTFLRVDSDAEDALLTAQMTAAQSFIGGKISKTRHVTKDESGEPTYEDIASDELYKHAVKLLVAHWYENRAVETVGNKTLNKISFTVEAIITHIETCGDYV</sequence>
<evidence type="ECO:0008006" key="3">
    <source>
        <dbReference type="Google" id="ProtNLM"/>
    </source>
</evidence>
<dbReference type="NCBIfam" id="TIGR01560">
    <property type="entry name" value="put_DNA_pack"/>
    <property type="match status" value="1"/>
</dbReference>
<accession>A0A1B2I651</accession>
<dbReference type="InterPro" id="IPR006450">
    <property type="entry name" value="Phage_HK97_gp6-like"/>
</dbReference>
<dbReference type="Pfam" id="PF05135">
    <property type="entry name" value="Phage_connect_1"/>
    <property type="match status" value="1"/>
</dbReference>
<dbReference type="STRING" id="1197717.BED41_10495"/>
<dbReference type="CDD" id="cd08054">
    <property type="entry name" value="gp6"/>
    <property type="match status" value="1"/>
</dbReference>
<proteinExistence type="predicted"/>
<evidence type="ECO:0000313" key="1">
    <source>
        <dbReference type="EMBL" id="ANZ45458.1"/>
    </source>
</evidence>
<dbReference type="GeneID" id="83058277"/>